<feature type="binding site" evidence="5">
    <location>
        <position position="228"/>
    </location>
    <ligand>
        <name>NADP(+)</name>
        <dbReference type="ChEBI" id="CHEBI:58349"/>
    </ligand>
</feature>
<evidence type="ECO:0000313" key="10">
    <source>
        <dbReference type="EMBL" id="KXG77864.1"/>
    </source>
</evidence>
<gene>
    <name evidence="5 10" type="primary">aroE</name>
    <name evidence="10" type="ORF">AN618_08760</name>
</gene>
<dbReference type="EMBL" id="LOED01000007">
    <property type="protein sequence ID" value="KXG77864.1"/>
    <property type="molecule type" value="Genomic_DNA"/>
</dbReference>
<comment type="pathway">
    <text evidence="1 5">Metabolic intermediate biosynthesis; chorismate biosynthesis; chorismate from D-erythrose 4-phosphate and phosphoenolpyruvate: step 4/7.</text>
</comment>
<dbReference type="Pfam" id="PF18317">
    <property type="entry name" value="SDH_C"/>
    <property type="match status" value="1"/>
</dbReference>
<keyword evidence="5 10" id="KW-0560">Oxidoreductase</keyword>
<feature type="binding site" evidence="5">
    <location>
        <position position="230"/>
    </location>
    <ligand>
        <name>shikimate</name>
        <dbReference type="ChEBI" id="CHEBI:36208"/>
    </ligand>
</feature>
<feature type="binding site" evidence="5">
    <location>
        <begin position="158"/>
        <end position="163"/>
    </location>
    <ligand>
        <name>NADP(+)</name>
        <dbReference type="ChEBI" id="CHEBI:58349"/>
    </ligand>
</feature>
<feature type="transmembrane region" description="Helical" evidence="6">
    <location>
        <begin position="126"/>
        <end position="148"/>
    </location>
</feature>
<dbReference type="InParanoid" id="A0A140LBD9"/>
<feature type="binding site" evidence="5">
    <location>
        <position position="67"/>
    </location>
    <ligand>
        <name>shikimate</name>
        <dbReference type="ChEBI" id="CHEBI:36208"/>
    </ligand>
</feature>
<evidence type="ECO:0000259" key="9">
    <source>
        <dbReference type="Pfam" id="PF18317"/>
    </source>
</evidence>
<dbReference type="PANTHER" id="PTHR21089:SF1">
    <property type="entry name" value="BIFUNCTIONAL 3-DEHYDROQUINATE DEHYDRATASE_SHIKIMATE DEHYDROGENASE, CHLOROPLASTIC"/>
    <property type="match status" value="1"/>
</dbReference>
<keyword evidence="6" id="KW-0472">Membrane</keyword>
<evidence type="ECO:0000256" key="5">
    <source>
        <dbReference type="HAMAP-Rule" id="MF_00222"/>
    </source>
</evidence>
<keyword evidence="6" id="KW-0812">Transmembrane</keyword>
<feature type="binding site" evidence="5">
    <location>
        <position position="111"/>
    </location>
    <ligand>
        <name>shikimate</name>
        <dbReference type="ChEBI" id="CHEBI:36208"/>
    </ligand>
</feature>
<evidence type="ECO:0000256" key="1">
    <source>
        <dbReference type="ARBA" id="ARBA00004871"/>
    </source>
</evidence>
<evidence type="ECO:0000313" key="11">
    <source>
        <dbReference type="Proteomes" id="UP000070427"/>
    </source>
</evidence>
<evidence type="ECO:0000259" key="8">
    <source>
        <dbReference type="Pfam" id="PF08501"/>
    </source>
</evidence>
<dbReference type="Proteomes" id="UP000070427">
    <property type="component" value="Unassembled WGS sequence"/>
</dbReference>
<feature type="domain" description="Quinate/shikimate 5-dehydrogenase/glutamyl-tRNA reductase" evidence="7">
    <location>
        <begin position="129"/>
        <end position="206"/>
    </location>
</feature>
<proteinExistence type="inferred from homology"/>
<feature type="domain" description="Shikimate dehydrogenase substrate binding N-terminal" evidence="8">
    <location>
        <begin position="13"/>
        <end position="94"/>
    </location>
</feature>
<dbReference type="InterPro" id="IPR013708">
    <property type="entry name" value="Shikimate_DH-bd_N"/>
</dbReference>
<keyword evidence="5" id="KW-0028">Amino-acid biosynthesis</keyword>
<dbReference type="AlphaFoldDB" id="A0A140LBD9"/>
<feature type="binding site" evidence="5">
    <location>
        <position position="92"/>
    </location>
    <ligand>
        <name>shikimate</name>
        <dbReference type="ChEBI" id="CHEBI:36208"/>
    </ligand>
</feature>
<evidence type="ECO:0000259" key="7">
    <source>
        <dbReference type="Pfam" id="PF01488"/>
    </source>
</evidence>
<feature type="binding site" evidence="5">
    <location>
        <begin position="21"/>
        <end position="23"/>
    </location>
    <ligand>
        <name>shikimate</name>
        <dbReference type="ChEBI" id="CHEBI:36208"/>
    </ligand>
</feature>
<feature type="binding site" evidence="5">
    <location>
        <position position="258"/>
    </location>
    <ligand>
        <name>shikimate</name>
        <dbReference type="ChEBI" id="CHEBI:36208"/>
    </ligand>
</feature>
<dbReference type="InterPro" id="IPR036291">
    <property type="entry name" value="NAD(P)-bd_dom_sf"/>
</dbReference>
<dbReference type="SUPFAM" id="SSF51735">
    <property type="entry name" value="NAD(P)-binding Rossmann-fold domains"/>
    <property type="match status" value="1"/>
</dbReference>
<dbReference type="GO" id="GO:0019632">
    <property type="term" value="P:shikimate metabolic process"/>
    <property type="evidence" value="ECO:0007669"/>
    <property type="project" value="TreeGrafter"/>
</dbReference>
<comment type="caution">
    <text evidence="10">The sequence shown here is derived from an EMBL/GenBank/DDBJ whole genome shotgun (WGS) entry which is preliminary data.</text>
</comment>
<evidence type="ECO:0000256" key="4">
    <source>
        <dbReference type="ARBA" id="ARBA00049442"/>
    </source>
</evidence>
<dbReference type="SUPFAM" id="SSF53223">
    <property type="entry name" value="Aminoacid dehydrogenase-like, N-terminal domain"/>
    <property type="match status" value="1"/>
</dbReference>
<feature type="binding site" evidence="5">
    <location>
        <position position="251"/>
    </location>
    <ligand>
        <name>NADP(+)</name>
        <dbReference type="ChEBI" id="CHEBI:58349"/>
    </ligand>
</feature>
<dbReference type="Gene3D" id="3.40.50.720">
    <property type="entry name" value="NAD(P)-binding Rossmann-like Domain"/>
    <property type="match status" value="1"/>
</dbReference>
<organism evidence="10 11">
    <name type="scientific">Fervidicola ferrireducens</name>
    <dbReference type="NCBI Taxonomy" id="520764"/>
    <lineage>
        <taxon>Bacteria</taxon>
        <taxon>Bacillati</taxon>
        <taxon>Bacillota</taxon>
        <taxon>Clostridia</taxon>
        <taxon>Thermosediminibacterales</taxon>
        <taxon>Thermosediminibacteraceae</taxon>
        <taxon>Fervidicola</taxon>
    </lineage>
</organism>
<comment type="subunit">
    <text evidence="5">Homodimer.</text>
</comment>
<dbReference type="InterPro" id="IPR041121">
    <property type="entry name" value="SDH_C"/>
</dbReference>
<dbReference type="GO" id="GO:0009073">
    <property type="term" value="P:aromatic amino acid family biosynthetic process"/>
    <property type="evidence" value="ECO:0007669"/>
    <property type="project" value="UniProtKB-KW"/>
</dbReference>
<comment type="function">
    <text evidence="5">Involved in the biosynthesis of the chorismate, which leads to the biosynthesis of aromatic amino acids. Catalyzes the reversible NADPH linked reduction of 3-dehydroshikimate (DHSA) to yield shikimate (SA).</text>
</comment>
<keyword evidence="11" id="KW-1185">Reference proteome</keyword>
<feature type="binding site" evidence="5">
    <location>
        <position position="83"/>
    </location>
    <ligand>
        <name>NADP(+)</name>
        <dbReference type="ChEBI" id="CHEBI:58349"/>
    </ligand>
</feature>
<dbReference type="GO" id="GO:0008652">
    <property type="term" value="P:amino acid biosynthetic process"/>
    <property type="evidence" value="ECO:0007669"/>
    <property type="project" value="UniProtKB-KW"/>
</dbReference>
<keyword evidence="5" id="KW-0521">NADP</keyword>
<dbReference type="GO" id="GO:0009423">
    <property type="term" value="P:chorismate biosynthetic process"/>
    <property type="evidence" value="ECO:0007669"/>
    <property type="project" value="UniProtKB-UniRule"/>
</dbReference>
<feature type="active site" description="Proton acceptor" evidence="5">
    <location>
        <position position="71"/>
    </location>
</feature>
<dbReference type="InterPro" id="IPR022893">
    <property type="entry name" value="Shikimate_DH_fam"/>
</dbReference>
<keyword evidence="3 5" id="KW-0057">Aromatic amino acid biosynthesis</keyword>
<dbReference type="OrthoDB" id="9792692at2"/>
<dbReference type="Pfam" id="PF01488">
    <property type="entry name" value="Shikimate_DH"/>
    <property type="match status" value="1"/>
</dbReference>
<feature type="binding site" evidence="5">
    <location>
        <begin position="134"/>
        <end position="138"/>
    </location>
    <ligand>
        <name>NADP(+)</name>
        <dbReference type="ChEBI" id="CHEBI:58349"/>
    </ligand>
</feature>
<dbReference type="UniPathway" id="UPA00053">
    <property type="reaction ID" value="UER00087"/>
</dbReference>
<evidence type="ECO:0000256" key="3">
    <source>
        <dbReference type="ARBA" id="ARBA00023141"/>
    </source>
</evidence>
<feature type="domain" description="SDH C-terminal" evidence="9">
    <location>
        <begin position="251"/>
        <end position="280"/>
    </location>
</feature>
<reference evidence="10 11" key="1">
    <citation type="submission" date="2015-12" db="EMBL/GenBank/DDBJ databases">
        <title>Draft genome sequnece of Fervidicola ferrireducens strain Y170.</title>
        <authorList>
            <person name="Patel B.K."/>
        </authorList>
    </citation>
    <scope>NUCLEOTIDE SEQUENCE [LARGE SCALE GENOMIC DNA]</scope>
    <source>
        <strain evidence="10 11">Y170</strain>
    </source>
</reference>
<sequence>MQEMEKVLPELAVIGWPLQKTFSPIIQNAALKSLGITWRYEAIPVPPDEVDKFFFKASKTMKGFNVTMPHKYRAYELCDKKDDFANICGAVNTVVFRQIEGKIKIFGYNTDGPGLMRALRERAKKTIGSALFLGAGGAAAGGIAALLASGTSRIYIANRTLKKAEDLAESFRRKFKTSEIVAIELKREQILEALKEAELVVNCIPDEGAASLEDFLVEAGKDRIFCDFSYGEKPGRLYLRAEKAGYTMVSGIEILVWQGAYAFEIFTGVECPVESMKNALVEKIGSWWLAC</sequence>
<comment type="catalytic activity">
    <reaction evidence="4 5">
        <text>shikimate + NADP(+) = 3-dehydroshikimate + NADPH + H(+)</text>
        <dbReference type="Rhea" id="RHEA:17737"/>
        <dbReference type="ChEBI" id="CHEBI:15378"/>
        <dbReference type="ChEBI" id="CHEBI:16630"/>
        <dbReference type="ChEBI" id="CHEBI:36208"/>
        <dbReference type="ChEBI" id="CHEBI:57783"/>
        <dbReference type="ChEBI" id="CHEBI:58349"/>
        <dbReference type="EC" id="1.1.1.25"/>
    </reaction>
</comment>
<evidence type="ECO:0000256" key="2">
    <source>
        <dbReference type="ARBA" id="ARBA00012962"/>
    </source>
</evidence>
<dbReference type="EC" id="1.1.1.25" evidence="2 5"/>
<dbReference type="GO" id="GO:0004764">
    <property type="term" value="F:shikimate 3-dehydrogenase (NADP+) activity"/>
    <property type="evidence" value="ECO:0007669"/>
    <property type="project" value="UniProtKB-UniRule"/>
</dbReference>
<dbReference type="FunCoup" id="A0A140LBD9">
    <property type="interactions" value="388"/>
</dbReference>
<dbReference type="InterPro" id="IPR006151">
    <property type="entry name" value="Shikm_DH/Glu-tRNA_Rdtase"/>
</dbReference>
<keyword evidence="6" id="KW-1133">Transmembrane helix</keyword>
<dbReference type="InterPro" id="IPR046346">
    <property type="entry name" value="Aminoacid_DH-like_N_sf"/>
</dbReference>
<protein>
    <recommendedName>
        <fullName evidence="2 5">Shikimate dehydrogenase (NADP(+))</fullName>
        <shortName evidence="5">SDH</shortName>
        <ecNumber evidence="2 5">1.1.1.25</ecNumber>
    </recommendedName>
</protein>
<dbReference type="STRING" id="520764.AN618_08760"/>
<comment type="similarity">
    <text evidence="5">Belongs to the shikimate dehydrogenase family.</text>
</comment>
<accession>A0A140LBD9</accession>
<dbReference type="Pfam" id="PF08501">
    <property type="entry name" value="Shikimate_dh_N"/>
    <property type="match status" value="1"/>
</dbReference>
<dbReference type="PANTHER" id="PTHR21089">
    <property type="entry name" value="SHIKIMATE DEHYDROGENASE"/>
    <property type="match status" value="1"/>
</dbReference>
<name>A0A140LBD9_9FIRM</name>
<dbReference type="RefSeq" id="WP_066352509.1">
    <property type="nucleotide sequence ID" value="NZ_LOED01000007.1"/>
</dbReference>
<dbReference type="Gene3D" id="3.40.50.10860">
    <property type="entry name" value="Leucine Dehydrogenase, chain A, domain 1"/>
    <property type="match status" value="1"/>
</dbReference>
<dbReference type="HAMAP" id="MF_00222">
    <property type="entry name" value="Shikimate_DH_AroE"/>
    <property type="match status" value="1"/>
</dbReference>
<evidence type="ECO:0000256" key="6">
    <source>
        <dbReference type="SAM" id="Phobius"/>
    </source>
</evidence>